<evidence type="ECO:0000256" key="4">
    <source>
        <dbReference type="PROSITE-ProRule" id="PRU00175"/>
    </source>
</evidence>
<dbReference type="SUPFAM" id="SSF57850">
    <property type="entry name" value="RING/U-box"/>
    <property type="match status" value="1"/>
</dbReference>
<reference evidence="7 8" key="1">
    <citation type="submission" date="2024-04" db="EMBL/GenBank/DDBJ databases">
        <title>Phyllosticta paracitricarpa is synonymous to the EU quarantine fungus P. citricarpa based on phylogenomic analyses.</title>
        <authorList>
            <consortium name="Lawrence Berkeley National Laboratory"/>
            <person name="Van ingen-buijs V.A."/>
            <person name="Van westerhoven A.C."/>
            <person name="Haridas S."/>
            <person name="Skiadas P."/>
            <person name="Martin F."/>
            <person name="Groenewald J.Z."/>
            <person name="Crous P.W."/>
            <person name="Seidl M.F."/>
        </authorList>
    </citation>
    <scope>NUCLEOTIDE SEQUENCE [LARGE SCALE GENOMIC DNA]</scope>
    <source>
        <strain evidence="7 8">CPC 17464</strain>
    </source>
</reference>
<accession>A0ABR1L9Q4</accession>
<keyword evidence="2 4" id="KW-0863">Zinc-finger</keyword>
<dbReference type="GeneID" id="92035499"/>
<organism evidence="7 8">
    <name type="scientific">Phyllosticta citribraziliensis</name>
    <dbReference type="NCBI Taxonomy" id="989973"/>
    <lineage>
        <taxon>Eukaryota</taxon>
        <taxon>Fungi</taxon>
        <taxon>Dikarya</taxon>
        <taxon>Ascomycota</taxon>
        <taxon>Pezizomycotina</taxon>
        <taxon>Dothideomycetes</taxon>
        <taxon>Dothideomycetes incertae sedis</taxon>
        <taxon>Botryosphaeriales</taxon>
        <taxon>Phyllostictaceae</taxon>
        <taxon>Phyllosticta</taxon>
    </lineage>
</organism>
<dbReference type="InterPro" id="IPR017907">
    <property type="entry name" value="Znf_RING_CS"/>
</dbReference>
<dbReference type="InterPro" id="IPR001841">
    <property type="entry name" value="Znf_RING"/>
</dbReference>
<evidence type="ECO:0000313" key="8">
    <source>
        <dbReference type="Proteomes" id="UP001360953"/>
    </source>
</evidence>
<sequence>MASSDSPLGRQLQVDLPPGIELLKIYGIPRMTDVLEVAPELKPADPAKITHIKQLLSHLSREQSLALAEKTFDGLHPELEQLLDSLDFEARDSSVFRLQNGPAAVVKCVLLLSLYQVSKVLWVGLMAAISLEAADEAEIITVSEEIEVEPFEEVPAPSDPRFYCVLCTEPFVQEDKALQVGSAVQDVDSAPQVIDVLGPTNSPSPPSSPSVHEVVSPSQNDESPSTEVVSQDAESVSPGADPSTDDSADSPEPPSLKVAQTHCDHLFCIECLTFWLEVSANCPDCRELL</sequence>
<keyword evidence="3" id="KW-0862">Zinc</keyword>
<proteinExistence type="predicted"/>
<evidence type="ECO:0000256" key="1">
    <source>
        <dbReference type="ARBA" id="ARBA00022723"/>
    </source>
</evidence>
<evidence type="ECO:0000259" key="6">
    <source>
        <dbReference type="PROSITE" id="PS50089"/>
    </source>
</evidence>
<feature type="compositionally biased region" description="Polar residues" evidence="5">
    <location>
        <begin position="219"/>
        <end position="234"/>
    </location>
</feature>
<dbReference type="InterPro" id="IPR013083">
    <property type="entry name" value="Znf_RING/FYVE/PHD"/>
</dbReference>
<name>A0ABR1L9Q4_9PEZI</name>
<evidence type="ECO:0000256" key="3">
    <source>
        <dbReference type="ARBA" id="ARBA00022833"/>
    </source>
</evidence>
<gene>
    <name evidence="7" type="ORF">J3D65DRAFT_661267</name>
</gene>
<dbReference type="EMBL" id="JBBPEH010000011">
    <property type="protein sequence ID" value="KAK7531955.1"/>
    <property type="molecule type" value="Genomic_DNA"/>
</dbReference>
<dbReference type="InterPro" id="IPR018957">
    <property type="entry name" value="Znf_C3HC4_RING-type"/>
</dbReference>
<keyword evidence="1" id="KW-0479">Metal-binding</keyword>
<dbReference type="Pfam" id="PF00097">
    <property type="entry name" value="zf-C3HC4"/>
    <property type="match status" value="1"/>
</dbReference>
<protein>
    <recommendedName>
        <fullName evidence="6">RING-type domain-containing protein</fullName>
    </recommendedName>
</protein>
<feature type="region of interest" description="Disordered" evidence="5">
    <location>
        <begin position="194"/>
        <end position="255"/>
    </location>
</feature>
<evidence type="ECO:0000313" key="7">
    <source>
        <dbReference type="EMBL" id="KAK7531955.1"/>
    </source>
</evidence>
<dbReference type="Gene3D" id="3.30.40.10">
    <property type="entry name" value="Zinc/RING finger domain, C3HC4 (zinc finger)"/>
    <property type="match status" value="1"/>
</dbReference>
<keyword evidence="8" id="KW-1185">Reference proteome</keyword>
<evidence type="ECO:0000256" key="2">
    <source>
        <dbReference type="ARBA" id="ARBA00022771"/>
    </source>
</evidence>
<feature type="domain" description="RING-type" evidence="6">
    <location>
        <begin position="263"/>
        <end position="286"/>
    </location>
</feature>
<dbReference type="PROSITE" id="PS00518">
    <property type="entry name" value="ZF_RING_1"/>
    <property type="match status" value="1"/>
</dbReference>
<feature type="compositionally biased region" description="Low complexity" evidence="5">
    <location>
        <begin position="209"/>
        <end position="218"/>
    </location>
</feature>
<comment type="caution">
    <text evidence="7">The sequence shown here is derived from an EMBL/GenBank/DDBJ whole genome shotgun (WGS) entry which is preliminary data.</text>
</comment>
<dbReference type="PROSITE" id="PS50089">
    <property type="entry name" value="ZF_RING_2"/>
    <property type="match status" value="1"/>
</dbReference>
<dbReference type="Proteomes" id="UP001360953">
    <property type="component" value="Unassembled WGS sequence"/>
</dbReference>
<dbReference type="RefSeq" id="XP_066651625.1">
    <property type="nucleotide sequence ID" value="XM_066802593.1"/>
</dbReference>
<evidence type="ECO:0000256" key="5">
    <source>
        <dbReference type="SAM" id="MobiDB-lite"/>
    </source>
</evidence>